<sequence>MEQKIFRMNNEQQVEGKETRVPKGQGVIFIKTRMSDNKIHDLVSEMKAVAEETNVDVVDVIVDEFASHDIDRDDISRLSEWMENSRVGIIFVKSITDITDDDEDLEKFIERAMYFDMIIVDFTNHVIIAPYVPEGDVE</sequence>
<evidence type="ECO:0008006" key="3">
    <source>
        <dbReference type="Google" id="ProtNLM"/>
    </source>
</evidence>
<dbReference type="Gene3D" id="3.40.50.1390">
    <property type="entry name" value="Resolvase, N-terminal catalytic domain"/>
    <property type="match status" value="1"/>
</dbReference>
<dbReference type="RefSeq" id="WP_073285137.1">
    <property type="nucleotide sequence ID" value="NZ_FRCP01000008.1"/>
</dbReference>
<proteinExistence type="predicted"/>
<organism evidence="1 2">
    <name type="scientific">Anaerosporobacter mobilis DSM 15930</name>
    <dbReference type="NCBI Taxonomy" id="1120996"/>
    <lineage>
        <taxon>Bacteria</taxon>
        <taxon>Bacillati</taxon>
        <taxon>Bacillota</taxon>
        <taxon>Clostridia</taxon>
        <taxon>Lachnospirales</taxon>
        <taxon>Lachnospiraceae</taxon>
        <taxon>Anaerosporobacter</taxon>
    </lineage>
</organism>
<dbReference type="STRING" id="1120996.SAMN02746066_01376"/>
<dbReference type="EMBL" id="FRCP01000008">
    <property type="protein sequence ID" value="SHM27965.1"/>
    <property type="molecule type" value="Genomic_DNA"/>
</dbReference>
<evidence type="ECO:0000313" key="2">
    <source>
        <dbReference type="Proteomes" id="UP000184038"/>
    </source>
</evidence>
<accession>A0A1M7HHI5</accession>
<name>A0A1M7HHI5_9FIRM</name>
<gene>
    <name evidence="1" type="ORF">SAMN02746066_01376</name>
</gene>
<keyword evidence="2" id="KW-1185">Reference proteome</keyword>
<protein>
    <recommendedName>
        <fullName evidence="3">Resolvase, N terminal domain</fullName>
    </recommendedName>
</protein>
<evidence type="ECO:0000313" key="1">
    <source>
        <dbReference type="EMBL" id="SHM27965.1"/>
    </source>
</evidence>
<dbReference type="GO" id="GO:0000150">
    <property type="term" value="F:DNA strand exchange activity"/>
    <property type="evidence" value="ECO:0007669"/>
    <property type="project" value="InterPro"/>
</dbReference>
<dbReference type="SUPFAM" id="SSF53041">
    <property type="entry name" value="Resolvase-like"/>
    <property type="match status" value="1"/>
</dbReference>
<dbReference type="GO" id="GO:0003677">
    <property type="term" value="F:DNA binding"/>
    <property type="evidence" value="ECO:0007669"/>
    <property type="project" value="InterPro"/>
</dbReference>
<dbReference type="OrthoDB" id="2049938at2"/>
<reference evidence="1 2" key="1">
    <citation type="submission" date="2016-11" db="EMBL/GenBank/DDBJ databases">
        <authorList>
            <person name="Jaros S."/>
            <person name="Januszkiewicz K."/>
            <person name="Wedrychowicz H."/>
        </authorList>
    </citation>
    <scope>NUCLEOTIDE SEQUENCE [LARGE SCALE GENOMIC DNA]</scope>
    <source>
        <strain evidence="1 2">DSM 15930</strain>
    </source>
</reference>
<dbReference type="InterPro" id="IPR036162">
    <property type="entry name" value="Resolvase-like_N_sf"/>
</dbReference>
<dbReference type="Proteomes" id="UP000184038">
    <property type="component" value="Unassembled WGS sequence"/>
</dbReference>
<dbReference type="AlphaFoldDB" id="A0A1M7HHI5"/>